<name>A0AAD7XJ49_9STRA</name>
<dbReference type="AlphaFoldDB" id="A0AAD7XJ49"/>
<dbReference type="SUPFAM" id="SSF51735">
    <property type="entry name" value="NAD(P)-binding Rossmann-fold domains"/>
    <property type="match status" value="1"/>
</dbReference>
<organism evidence="2 3">
    <name type="scientific">Chrysophaeum taylorii</name>
    <dbReference type="NCBI Taxonomy" id="2483200"/>
    <lineage>
        <taxon>Eukaryota</taxon>
        <taxon>Sar</taxon>
        <taxon>Stramenopiles</taxon>
        <taxon>Ochrophyta</taxon>
        <taxon>Pelagophyceae</taxon>
        <taxon>Pelagomonadales</taxon>
        <taxon>Pelagomonadaceae</taxon>
        <taxon>Chrysophaeum</taxon>
    </lineage>
</organism>
<evidence type="ECO:0000259" key="1">
    <source>
        <dbReference type="Pfam" id="PF13460"/>
    </source>
</evidence>
<accession>A0AAD7XJ49</accession>
<feature type="domain" description="NAD(P)-binding" evidence="1">
    <location>
        <begin position="7"/>
        <end position="236"/>
    </location>
</feature>
<dbReference type="InterPro" id="IPR016040">
    <property type="entry name" value="NAD(P)-bd_dom"/>
</dbReference>
<sequence length="302" mass="32618">MRVLVTGAGGRTGSLVFENLKKESARFEPLGLARSKKAKRVLAKKGASDNEIVSGDVSDREGLVKAMRGCEAVVLCTSAVPAIKPWSIVKVLFKKQILRRADAGRPEFKFPQKGTPEEVDWIGAKNQIDAAVEAGVKKFIFVSSMGGTDPENFLNSIGRREDGSGGDILLWKRKAERYLIASGLDYTIVHPGGLVDEAPEKRELLVGVDDELLELKSRSIPRADVARVCCAALDTPEASNVSLDLASKPPGEGNPTHDPASVFRTVGGDRVYDYSTVLPDPPSIFPTTVQDAIKSYCLPRAK</sequence>
<comment type="caution">
    <text evidence="2">The sequence shown here is derived from an EMBL/GenBank/DDBJ whole genome shotgun (WGS) entry which is preliminary data.</text>
</comment>
<dbReference type="Pfam" id="PF13460">
    <property type="entry name" value="NAD_binding_10"/>
    <property type="match status" value="1"/>
</dbReference>
<dbReference type="EMBL" id="JAQMWT010000526">
    <property type="protein sequence ID" value="KAJ8600256.1"/>
    <property type="molecule type" value="Genomic_DNA"/>
</dbReference>
<evidence type="ECO:0000313" key="3">
    <source>
        <dbReference type="Proteomes" id="UP001230188"/>
    </source>
</evidence>
<dbReference type="Proteomes" id="UP001230188">
    <property type="component" value="Unassembled WGS sequence"/>
</dbReference>
<reference evidence="2" key="1">
    <citation type="submission" date="2023-01" db="EMBL/GenBank/DDBJ databases">
        <title>Metagenome sequencing of chrysophaentin producing Chrysophaeum taylorii.</title>
        <authorList>
            <person name="Davison J."/>
            <person name="Bewley C."/>
        </authorList>
    </citation>
    <scope>NUCLEOTIDE SEQUENCE</scope>
    <source>
        <strain evidence="2">NIES-1699</strain>
    </source>
</reference>
<gene>
    <name evidence="2" type="ORF">CTAYLR_002007</name>
</gene>
<dbReference type="InterPro" id="IPR036291">
    <property type="entry name" value="NAD(P)-bd_dom_sf"/>
</dbReference>
<protein>
    <recommendedName>
        <fullName evidence="1">NAD(P)-binding domain-containing protein</fullName>
    </recommendedName>
</protein>
<dbReference type="InterPro" id="IPR044163">
    <property type="entry name" value="SARED1-like"/>
</dbReference>
<dbReference type="PANTHER" id="PTHR14194:SF86">
    <property type="entry name" value="OS05G0110300 PROTEIN"/>
    <property type="match status" value="1"/>
</dbReference>
<keyword evidence="3" id="KW-1185">Reference proteome</keyword>
<dbReference type="PANTHER" id="PTHR14194">
    <property type="entry name" value="NITROGEN METABOLIC REGULATION PROTEIN NMR-RELATED"/>
    <property type="match status" value="1"/>
</dbReference>
<proteinExistence type="predicted"/>
<evidence type="ECO:0000313" key="2">
    <source>
        <dbReference type="EMBL" id="KAJ8600256.1"/>
    </source>
</evidence>
<dbReference type="Gene3D" id="3.40.50.720">
    <property type="entry name" value="NAD(P)-binding Rossmann-like Domain"/>
    <property type="match status" value="1"/>
</dbReference>
<dbReference type="CDD" id="cd05243">
    <property type="entry name" value="SDR_a5"/>
    <property type="match status" value="1"/>
</dbReference>
<dbReference type="GO" id="GO:0016491">
    <property type="term" value="F:oxidoreductase activity"/>
    <property type="evidence" value="ECO:0007669"/>
    <property type="project" value="InterPro"/>
</dbReference>